<evidence type="ECO:0000256" key="2">
    <source>
        <dbReference type="ARBA" id="ARBA00022692"/>
    </source>
</evidence>
<keyword evidence="8" id="KW-1185">Reference proteome</keyword>
<dbReference type="Proteomes" id="UP000298663">
    <property type="component" value="Unassembled WGS sequence"/>
</dbReference>
<proteinExistence type="predicted"/>
<dbReference type="GO" id="GO:0030672">
    <property type="term" value="C:synaptic vesicle membrane"/>
    <property type="evidence" value="ECO:0007669"/>
    <property type="project" value="TreeGrafter"/>
</dbReference>
<dbReference type="InterPro" id="IPR050382">
    <property type="entry name" value="MFS_Na/Anion_cotransporter"/>
</dbReference>
<accession>A0A4U5N478</accession>
<evidence type="ECO:0000313" key="7">
    <source>
        <dbReference type="EMBL" id="TKR77279.1"/>
    </source>
</evidence>
<feature type="transmembrane region" description="Helical" evidence="5">
    <location>
        <begin position="412"/>
        <end position="433"/>
    </location>
</feature>
<feature type="transmembrane region" description="Helical" evidence="5">
    <location>
        <begin position="475"/>
        <end position="497"/>
    </location>
</feature>
<dbReference type="EMBL" id="AZBU02000005">
    <property type="protein sequence ID" value="TKR77279.1"/>
    <property type="molecule type" value="Genomic_DNA"/>
</dbReference>
<keyword evidence="3 5" id="KW-1133">Transmembrane helix</keyword>
<evidence type="ECO:0000256" key="4">
    <source>
        <dbReference type="ARBA" id="ARBA00023136"/>
    </source>
</evidence>
<sequence length="536" mass="58828">MFEDSGRRNPHAAFDAASKVKAAFSNSRHSVKKVARTTADRVQRVLSSGKSENIEQLHTVSEEKGQWFFNKTRWQIALLANVGFLIAFGIRCNFGAAKARMTSNFTDPFGDVHMQQFFWSSTELGLLESAFFYGYAASQIPGGLLAAKFAPNKLFGLSIVIAGLLNIAVGVALNFHPVTDAVVITVQIAQGLSLGVSYPAMHGVWRHWAPPLERSKLATTTFTGSYFGVMIGMPLSAYLVAYLHWSAPFYVYGVLGLIWCTFWFRVSAPTPTKHKRISEDERKYIIKHVGTVTTSDMTLTTVPWKQILMSGPVWAIVICNFCRSWSFFLLLGNQLTYMTDVLGMKIHDSGLVSALPQLLLSISVLSSGQIADYLRSRGKMSTTMVRKMFNTMGFLGEASFLCALAFLTQPTPAVTCLVLAAGTSGFAIAGFNVNHFDIAPRYAPILMGFSNGVGALAGIGGFFTEHITRDNPTSGWQQCFLMAMAVDLVGLVTFLLLGSGEIQEWAKEEEPQQSMEEIVQRLCKCAAVDCNKCVIL</sequence>
<reference evidence="7 8" key="2">
    <citation type="journal article" date="2019" name="G3 (Bethesda)">
        <title>Hybrid Assembly of the Genome of the Entomopathogenic Nematode Steinernema carpocapsae Identifies the X-Chromosome.</title>
        <authorList>
            <person name="Serra L."/>
            <person name="Macchietto M."/>
            <person name="Macias-Munoz A."/>
            <person name="McGill C.J."/>
            <person name="Rodriguez I.M."/>
            <person name="Rodriguez B."/>
            <person name="Murad R."/>
            <person name="Mortazavi A."/>
        </authorList>
    </citation>
    <scope>NUCLEOTIDE SEQUENCE [LARGE SCALE GENOMIC DNA]</scope>
    <source>
        <strain evidence="7 8">ALL</strain>
    </source>
</reference>
<feature type="transmembrane region" description="Helical" evidence="5">
    <location>
        <begin position="249"/>
        <end position="266"/>
    </location>
</feature>
<feature type="transmembrane region" description="Helical" evidence="5">
    <location>
        <begin position="181"/>
        <end position="201"/>
    </location>
</feature>
<evidence type="ECO:0000256" key="3">
    <source>
        <dbReference type="ARBA" id="ARBA00022989"/>
    </source>
</evidence>
<comment type="caution">
    <text evidence="7">The sequence shown here is derived from an EMBL/GenBank/DDBJ whole genome shotgun (WGS) entry which is preliminary data.</text>
</comment>
<protein>
    <recommendedName>
        <fullName evidence="6">Major facilitator superfamily (MFS) profile domain-containing protein</fullName>
    </recommendedName>
</protein>
<dbReference type="Gene3D" id="1.20.1250.20">
    <property type="entry name" value="MFS general substrate transporter like domains"/>
    <property type="match status" value="2"/>
</dbReference>
<dbReference type="GO" id="GO:0035249">
    <property type="term" value="P:synaptic transmission, glutamatergic"/>
    <property type="evidence" value="ECO:0007669"/>
    <property type="project" value="TreeGrafter"/>
</dbReference>
<evidence type="ECO:0000256" key="1">
    <source>
        <dbReference type="ARBA" id="ARBA00004141"/>
    </source>
</evidence>
<feature type="transmembrane region" description="Helical" evidence="5">
    <location>
        <begin position="154"/>
        <end position="175"/>
    </location>
</feature>
<feature type="transmembrane region" description="Helical" evidence="5">
    <location>
        <begin position="388"/>
        <end position="406"/>
    </location>
</feature>
<name>A0A4U5N478_STECR</name>
<dbReference type="GO" id="GO:0060076">
    <property type="term" value="C:excitatory synapse"/>
    <property type="evidence" value="ECO:0007669"/>
    <property type="project" value="TreeGrafter"/>
</dbReference>
<evidence type="ECO:0000256" key="5">
    <source>
        <dbReference type="SAM" id="Phobius"/>
    </source>
</evidence>
<dbReference type="GO" id="GO:0098700">
    <property type="term" value="P:neurotransmitter loading into synaptic vesicle"/>
    <property type="evidence" value="ECO:0007669"/>
    <property type="project" value="TreeGrafter"/>
</dbReference>
<feature type="transmembrane region" description="Helical" evidence="5">
    <location>
        <begin position="222"/>
        <end position="243"/>
    </location>
</feature>
<dbReference type="InterPro" id="IPR020846">
    <property type="entry name" value="MFS_dom"/>
</dbReference>
<keyword evidence="2 5" id="KW-0812">Transmembrane</keyword>
<feature type="transmembrane region" description="Helical" evidence="5">
    <location>
        <begin position="445"/>
        <end position="463"/>
    </location>
</feature>
<dbReference type="PANTHER" id="PTHR11662:SF206">
    <property type="entry name" value="MAJOR FACILITATOR SUPERFAMILY (MFS) PROFILE DOMAIN-CONTAINING PROTEIN-RELATED"/>
    <property type="match status" value="1"/>
</dbReference>
<dbReference type="OrthoDB" id="2985014at2759"/>
<organism evidence="7 8">
    <name type="scientific">Steinernema carpocapsae</name>
    <name type="common">Entomopathogenic nematode</name>
    <dbReference type="NCBI Taxonomy" id="34508"/>
    <lineage>
        <taxon>Eukaryota</taxon>
        <taxon>Metazoa</taxon>
        <taxon>Ecdysozoa</taxon>
        <taxon>Nematoda</taxon>
        <taxon>Chromadorea</taxon>
        <taxon>Rhabditida</taxon>
        <taxon>Tylenchina</taxon>
        <taxon>Panagrolaimomorpha</taxon>
        <taxon>Strongyloidoidea</taxon>
        <taxon>Steinernematidae</taxon>
        <taxon>Steinernema</taxon>
    </lineage>
</organism>
<gene>
    <name evidence="7" type="ORF">L596_018281</name>
</gene>
<feature type="transmembrane region" description="Helical" evidence="5">
    <location>
        <begin position="313"/>
        <end position="331"/>
    </location>
</feature>
<dbReference type="GO" id="GO:0050803">
    <property type="term" value="P:regulation of synapse structure or activity"/>
    <property type="evidence" value="ECO:0007669"/>
    <property type="project" value="TreeGrafter"/>
</dbReference>
<dbReference type="Pfam" id="PF07690">
    <property type="entry name" value="MFS_1"/>
    <property type="match status" value="1"/>
</dbReference>
<dbReference type="FunFam" id="1.20.1250.20:FF:000781">
    <property type="entry name" value="Vesicular GLUtamate transporter"/>
    <property type="match status" value="1"/>
</dbReference>
<dbReference type="FunFam" id="1.20.1250.20:FF:000226">
    <property type="entry name" value="Vesicular GLUtamate transporter"/>
    <property type="match status" value="1"/>
</dbReference>
<dbReference type="GO" id="GO:0005313">
    <property type="term" value="F:L-glutamate transmembrane transporter activity"/>
    <property type="evidence" value="ECO:0007669"/>
    <property type="project" value="TreeGrafter"/>
</dbReference>
<dbReference type="InterPro" id="IPR036259">
    <property type="entry name" value="MFS_trans_sf"/>
</dbReference>
<dbReference type="PANTHER" id="PTHR11662">
    <property type="entry name" value="SOLUTE CARRIER FAMILY 17"/>
    <property type="match status" value="1"/>
</dbReference>
<dbReference type="AlphaFoldDB" id="A0A4U5N478"/>
<dbReference type="InterPro" id="IPR011701">
    <property type="entry name" value="MFS"/>
</dbReference>
<evidence type="ECO:0000259" key="6">
    <source>
        <dbReference type="PROSITE" id="PS50850"/>
    </source>
</evidence>
<feature type="domain" description="Major facilitator superfamily (MFS) profile" evidence="6">
    <location>
        <begin position="75"/>
        <end position="502"/>
    </location>
</feature>
<dbReference type="PROSITE" id="PS50850">
    <property type="entry name" value="MFS"/>
    <property type="match status" value="1"/>
</dbReference>
<dbReference type="SUPFAM" id="SSF103473">
    <property type="entry name" value="MFS general substrate transporter"/>
    <property type="match status" value="1"/>
</dbReference>
<reference evidence="7 8" key="1">
    <citation type="journal article" date="2015" name="Genome Biol.">
        <title>Comparative genomics of Steinernema reveals deeply conserved gene regulatory networks.</title>
        <authorList>
            <person name="Dillman A.R."/>
            <person name="Macchietto M."/>
            <person name="Porter C.F."/>
            <person name="Rogers A."/>
            <person name="Williams B."/>
            <person name="Antoshechkin I."/>
            <person name="Lee M.M."/>
            <person name="Goodwin Z."/>
            <person name="Lu X."/>
            <person name="Lewis E.E."/>
            <person name="Goodrich-Blair H."/>
            <person name="Stock S.P."/>
            <person name="Adams B.J."/>
            <person name="Sternberg P.W."/>
            <person name="Mortazavi A."/>
        </authorList>
    </citation>
    <scope>NUCLEOTIDE SEQUENCE [LARGE SCALE GENOMIC DNA]</scope>
    <source>
        <strain evidence="7 8">ALL</strain>
    </source>
</reference>
<evidence type="ECO:0000313" key="8">
    <source>
        <dbReference type="Proteomes" id="UP000298663"/>
    </source>
</evidence>
<comment type="subcellular location">
    <subcellularLocation>
        <location evidence="1">Membrane</location>
        <topology evidence="1">Multi-pass membrane protein</topology>
    </subcellularLocation>
</comment>
<feature type="transmembrane region" description="Helical" evidence="5">
    <location>
        <begin position="74"/>
        <end position="94"/>
    </location>
</feature>
<dbReference type="GO" id="GO:0005326">
    <property type="term" value="F:neurotransmitter transmembrane transporter activity"/>
    <property type="evidence" value="ECO:0007669"/>
    <property type="project" value="TreeGrafter"/>
</dbReference>
<keyword evidence="4 5" id="KW-0472">Membrane</keyword>